<dbReference type="Pfam" id="PF25583">
    <property type="entry name" value="WCX"/>
    <property type="match status" value="1"/>
</dbReference>
<dbReference type="InterPro" id="IPR057727">
    <property type="entry name" value="WCX_dom"/>
</dbReference>
<proteinExistence type="predicted"/>
<feature type="domain" description="WCX" evidence="2">
    <location>
        <begin position="257"/>
        <end position="333"/>
    </location>
</feature>
<dbReference type="PANTHER" id="PTHR34580">
    <property type="match status" value="1"/>
</dbReference>
<evidence type="ECO:0000259" key="1">
    <source>
        <dbReference type="Pfam" id="PF13280"/>
    </source>
</evidence>
<dbReference type="RefSeq" id="WP_344981761.1">
    <property type="nucleotide sequence ID" value="NZ_BAABFN010000022.1"/>
</dbReference>
<name>A0ABP8GAS9_9BACT</name>
<feature type="domain" description="WYL" evidence="1">
    <location>
        <begin position="154"/>
        <end position="226"/>
    </location>
</feature>
<keyword evidence="4" id="KW-1185">Reference proteome</keyword>
<dbReference type="PANTHER" id="PTHR34580:SF9">
    <property type="entry name" value="SLL5097 PROTEIN"/>
    <property type="match status" value="1"/>
</dbReference>
<comment type="caution">
    <text evidence="3">The sequence shown here is derived from an EMBL/GenBank/DDBJ whole genome shotgun (WGS) entry which is preliminary data.</text>
</comment>
<evidence type="ECO:0000313" key="3">
    <source>
        <dbReference type="EMBL" id="GAA4320463.1"/>
    </source>
</evidence>
<gene>
    <name evidence="3" type="ORF">GCM10023143_34660</name>
</gene>
<dbReference type="Pfam" id="PF13280">
    <property type="entry name" value="WYL"/>
    <property type="match status" value="1"/>
</dbReference>
<dbReference type="EMBL" id="BAABFN010000022">
    <property type="protein sequence ID" value="GAA4320463.1"/>
    <property type="molecule type" value="Genomic_DNA"/>
</dbReference>
<evidence type="ECO:0000313" key="4">
    <source>
        <dbReference type="Proteomes" id="UP001501207"/>
    </source>
</evidence>
<dbReference type="PROSITE" id="PS52050">
    <property type="entry name" value="WYL"/>
    <property type="match status" value="1"/>
</dbReference>
<accession>A0ABP8GAS9</accession>
<protein>
    <submittedName>
        <fullName evidence="3">WYL domain-containing protein</fullName>
    </submittedName>
</protein>
<reference evidence="4" key="1">
    <citation type="journal article" date="2019" name="Int. J. Syst. Evol. Microbiol.">
        <title>The Global Catalogue of Microorganisms (GCM) 10K type strain sequencing project: providing services to taxonomists for standard genome sequencing and annotation.</title>
        <authorList>
            <consortium name="The Broad Institute Genomics Platform"/>
            <consortium name="The Broad Institute Genome Sequencing Center for Infectious Disease"/>
            <person name="Wu L."/>
            <person name="Ma J."/>
        </authorList>
    </citation>
    <scope>NUCLEOTIDE SEQUENCE [LARGE SCALE GENOMIC DNA]</scope>
    <source>
        <strain evidence="4">JCM 17664</strain>
    </source>
</reference>
<organism evidence="3 4">
    <name type="scientific">Compostibacter hankyongensis</name>
    <dbReference type="NCBI Taxonomy" id="1007089"/>
    <lineage>
        <taxon>Bacteria</taxon>
        <taxon>Pseudomonadati</taxon>
        <taxon>Bacteroidota</taxon>
        <taxon>Chitinophagia</taxon>
        <taxon>Chitinophagales</taxon>
        <taxon>Chitinophagaceae</taxon>
        <taxon>Compostibacter</taxon>
    </lineage>
</organism>
<dbReference type="InterPro" id="IPR051534">
    <property type="entry name" value="CBASS_pafABC_assoc_protein"/>
</dbReference>
<dbReference type="InterPro" id="IPR026881">
    <property type="entry name" value="WYL_dom"/>
</dbReference>
<sequence>MPVNKDAFARYRWIDERLRNKQLPKPTLEDLIEYVSGKMNGRIPKRTLQYDLHSMRYSEELNYKAPIAYHAAGKYYYYTDENYSISNMPVDEYDLQGLEIAIGILEQFSNLPMIRQFEDAIFRLASALKIGRASTDGNGGLIRLDTPQYQGLEWVQTIAGAMKQKALLRIAYQSFESDAPKDYWVEPYHLREYRNRFYLIGKSRGDKGKSYRGDLRTFGLDRIRDIWETDMHFEEKDFDEHSYFKHAVGITVLDEQPQKIALSFTPQQGKYIKSEPIHPSQKIIKDDEKECRVALELIINHELFMILLSYGATVEVLKPASLRERIKAEAAAMQKRYG</sequence>
<evidence type="ECO:0000259" key="2">
    <source>
        <dbReference type="Pfam" id="PF25583"/>
    </source>
</evidence>
<dbReference type="Proteomes" id="UP001501207">
    <property type="component" value="Unassembled WGS sequence"/>
</dbReference>